<name>A0A2K8KKJ9_9GAMM</name>
<dbReference type="KEGG" id="rfo:REIFOR_00331"/>
<gene>
    <name evidence="1" type="ORF">REIFOR_00331</name>
</gene>
<sequence length="274" mass="30035">MTDSSLAQCGNLARLAFFALLGLAGLSGCAAINIQDVDPDQLDIKVRLNQGASLSELDVFLTRGLWAQPVRMNGAQISVAYADGSTEALIASNQRGRYGLRSRDSGLITDLQVDTVGRQSLPLIAAVRISEDNSFDGQTFFKDDVITLNLTESAGDERYLIASGRCGNTDYRSAQKITDRATTLTVKLGDIMKRVNNAAEADLNGIIPITLTLEERYQPIWTPPFKIDKLAASDSVQFQLDTSGFRVRAEVRLQVGNSLMMQFQNQTWDTQFCL</sequence>
<reference evidence="1 2" key="1">
    <citation type="journal article" date="2017" name="Environ. Microbiol.">
        <title>Genomic and physiological analyses of 'Reinekea forsetii' reveal a versatile opportunistic lifestyle during spring algae blooms.</title>
        <authorList>
            <person name="Avci B."/>
            <person name="Hahnke R.L."/>
            <person name="Chafee M."/>
            <person name="Fischer T."/>
            <person name="Gruber-Vodicka H."/>
            <person name="Tegetmeyer H.E."/>
            <person name="Harder J."/>
            <person name="Fuchs B.M."/>
            <person name="Amann R.I."/>
            <person name="Teeling H."/>
        </authorList>
    </citation>
    <scope>NUCLEOTIDE SEQUENCE [LARGE SCALE GENOMIC DNA]</scope>
    <source>
        <strain evidence="1 2">Hel1_31_D35</strain>
    </source>
</reference>
<dbReference type="OrthoDB" id="6191614at2"/>
<evidence type="ECO:0000313" key="1">
    <source>
        <dbReference type="EMBL" id="ATX75508.1"/>
    </source>
</evidence>
<accession>A0A2K8KKJ9</accession>
<dbReference type="EMBL" id="CP011797">
    <property type="protein sequence ID" value="ATX75508.1"/>
    <property type="molecule type" value="Genomic_DNA"/>
</dbReference>
<proteinExistence type="predicted"/>
<protein>
    <submittedName>
        <fullName evidence="1">Uncharacterized protein</fullName>
    </submittedName>
</protein>
<evidence type="ECO:0000313" key="2">
    <source>
        <dbReference type="Proteomes" id="UP000229757"/>
    </source>
</evidence>
<dbReference type="Proteomes" id="UP000229757">
    <property type="component" value="Chromosome"/>
</dbReference>
<keyword evidence="2" id="KW-1185">Reference proteome</keyword>
<dbReference type="RefSeq" id="WP_100255907.1">
    <property type="nucleotide sequence ID" value="NZ_CP011797.1"/>
</dbReference>
<dbReference type="AlphaFoldDB" id="A0A2K8KKJ9"/>
<organism evidence="1 2">
    <name type="scientific">Reinekea forsetii</name>
    <dbReference type="NCBI Taxonomy" id="1336806"/>
    <lineage>
        <taxon>Bacteria</taxon>
        <taxon>Pseudomonadati</taxon>
        <taxon>Pseudomonadota</taxon>
        <taxon>Gammaproteobacteria</taxon>
        <taxon>Oceanospirillales</taxon>
        <taxon>Saccharospirillaceae</taxon>
        <taxon>Reinekea</taxon>
    </lineage>
</organism>